<feature type="compositionally biased region" description="Pro residues" evidence="1">
    <location>
        <begin position="299"/>
        <end position="311"/>
    </location>
</feature>
<reference evidence="2 3" key="1">
    <citation type="submission" date="2023-02" db="EMBL/GenBank/DDBJ databases">
        <title>LHISI_Scaffold_Assembly.</title>
        <authorList>
            <person name="Stuart O.P."/>
            <person name="Cleave R."/>
            <person name="Magrath M.J.L."/>
            <person name="Mikheyev A.S."/>
        </authorList>
    </citation>
    <scope>NUCLEOTIDE SEQUENCE [LARGE SCALE GENOMIC DNA]</scope>
    <source>
        <strain evidence="2">Daus_M_001</strain>
        <tissue evidence="2">Leg muscle</tissue>
    </source>
</reference>
<feature type="region of interest" description="Disordered" evidence="1">
    <location>
        <begin position="55"/>
        <end position="123"/>
    </location>
</feature>
<name>A0ABQ9GK15_9NEOP</name>
<feature type="compositionally biased region" description="Low complexity" evidence="1">
    <location>
        <begin position="345"/>
        <end position="358"/>
    </location>
</feature>
<proteinExistence type="predicted"/>
<accession>A0ABQ9GK15</accession>
<evidence type="ECO:0000256" key="1">
    <source>
        <dbReference type="SAM" id="MobiDB-lite"/>
    </source>
</evidence>
<dbReference type="EMBL" id="JARBHB010000011">
    <property type="protein sequence ID" value="KAJ8872348.1"/>
    <property type="molecule type" value="Genomic_DNA"/>
</dbReference>
<organism evidence="2 3">
    <name type="scientific">Dryococelus australis</name>
    <dbReference type="NCBI Taxonomy" id="614101"/>
    <lineage>
        <taxon>Eukaryota</taxon>
        <taxon>Metazoa</taxon>
        <taxon>Ecdysozoa</taxon>
        <taxon>Arthropoda</taxon>
        <taxon>Hexapoda</taxon>
        <taxon>Insecta</taxon>
        <taxon>Pterygota</taxon>
        <taxon>Neoptera</taxon>
        <taxon>Polyneoptera</taxon>
        <taxon>Phasmatodea</taxon>
        <taxon>Verophasmatodea</taxon>
        <taxon>Anareolatae</taxon>
        <taxon>Phasmatidae</taxon>
        <taxon>Eurycanthinae</taxon>
        <taxon>Dryococelus</taxon>
    </lineage>
</organism>
<dbReference type="Proteomes" id="UP001159363">
    <property type="component" value="Chromosome 10"/>
</dbReference>
<comment type="caution">
    <text evidence="2">The sequence shown here is derived from an EMBL/GenBank/DDBJ whole genome shotgun (WGS) entry which is preliminary data.</text>
</comment>
<evidence type="ECO:0000313" key="3">
    <source>
        <dbReference type="Proteomes" id="UP001159363"/>
    </source>
</evidence>
<evidence type="ECO:0000313" key="2">
    <source>
        <dbReference type="EMBL" id="KAJ8872348.1"/>
    </source>
</evidence>
<gene>
    <name evidence="2" type="ORF">PR048_025952</name>
</gene>
<sequence length="424" mass="45867">MSISTAHWLSAVSVEGDNWTPFSRRCQTPWGPMAKFCPIHPYHRSHVRTENRTIAAASHSKGLSSDRGNGGSGRHLVPDAEGPAPRTACCEDHQPGAMVRHPRRPPLREPHRGRQRSFKGDYTSPIGRLKARETSGQAKVTEDGWGGGVSVVTAAQPPEANCEAENVTGPVGLAATDSPAMTHGSSPLPPPLGIVQSAGGDVEAVKIFTRHTSIPSHETPALRTALRVHYKPALLSFAMIFRSVPRLTRNCNSRHTLDLILFIAGCKPQHLHSQFFRKHVSPPPPPSRQGPRWLSGQPARPPPRRSGPNPRPGQSGFSQVGIVPDDAVGRRVFSGNSRFPPPSHSDAAPRSPQSPSSALKTSMLRAVQKYLPFASPLPTLPQERIIIENTEEKKRLIPRTPVAHASKMASLASNVSERSSPTSV</sequence>
<feature type="region of interest" description="Disordered" evidence="1">
    <location>
        <begin position="276"/>
        <end position="358"/>
    </location>
</feature>
<keyword evidence="3" id="KW-1185">Reference proteome</keyword>
<protein>
    <submittedName>
        <fullName evidence="2">Uncharacterized protein</fullName>
    </submittedName>
</protein>